<protein>
    <submittedName>
        <fullName evidence="2">Uncharacterized protein DUF2125</fullName>
    </submittedName>
</protein>
<dbReference type="EMBL" id="QKZL01000006">
    <property type="protein sequence ID" value="PZX16523.1"/>
    <property type="molecule type" value="Genomic_DNA"/>
</dbReference>
<keyword evidence="3" id="KW-1185">Reference proteome</keyword>
<proteinExistence type="predicted"/>
<evidence type="ECO:0000313" key="3">
    <source>
        <dbReference type="Proteomes" id="UP000248916"/>
    </source>
</evidence>
<evidence type="ECO:0000256" key="1">
    <source>
        <dbReference type="SAM" id="SignalP"/>
    </source>
</evidence>
<gene>
    <name evidence="2" type="ORF">LX81_01892</name>
</gene>
<sequence>MFRTAPITALLAAGLALPATAEITADEVWQSWQDASSPGVRIDAASETREGDVLRLEGVTARFGERGAENTALIDWVELADQDDGTVRVSSAPLYRLRMEQVATENVEGTVVEGSLRHDGAVTTIAREDEVFTYETQAPEIVVLVEDIPSSDTGATTDATMTLTDLTLHTRDAVQDATSRTEIDASSVALDIQGEEPDTTYSLTARFEGFEGTTVDLLGALARRDAADAPMAPEFSAEMSHQGSSTRLDMSSLDGDSRIETQSGSGQIGITSADGMGRYRAESDAVTLSVSGPQVPVSDLSAEIDRVALSLGMPLVPTEEPKDFDVSYDLTGVTVSEQVWNLVDPTGALPRDPATLAIEATGQSRLTRSLANTPEVGGADQIVALTSLDIDRILLDAVGLVLTGDGSLDFDDGPGQLEPEGEIALRLEGGNGLLDTLLEAGLFPPGQILAMRTGLGMFSRPGEGEDVVESTIRFLGDGGIEVNGTRIR</sequence>
<dbReference type="InterPro" id="IPR018666">
    <property type="entry name" value="DUF2125"/>
</dbReference>
<dbReference type="AlphaFoldDB" id="A0A2W7NA55"/>
<keyword evidence="1" id="KW-0732">Signal</keyword>
<dbReference type="RefSeq" id="WP_111537057.1">
    <property type="nucleotide sequence ID" value="NZ_QKZL01000006.1"/>
</dbReference>
<feature type="chain" id="PRO_5016125385" evidence="1">
    <location>
        <begin position="22"/>
        <end position="488"/>
    </location>
</feature>
<feature type="signal peptide" evidence="1">
    <location>
        <begin position="1"/>
        <end position="21"/>
    </location>
</feature>
<organism evidence="2 3">
    <name type="scientific">Palleronia aestuarii</name>
    <dbReference type="NCBI Taxonomy" id="568105"/>
    <lineage>
        <taxon>Bacteria</taxon>
        <taxon>Pseudomonadati</taxon>
        <taxon>Pseudomonadota</taxon>
        <taxon>Alphaproteobacteria</taxon>
        <taxon>Rhodobacterales</taxon>
        <taxon>Roseobacteraceae</taxon>
        <taxon>Palleronia</taxon>
    </lineage>
</organism>
<dbReference type="OrthoDB" id="7791409at2"/>
<name>A0A2W7NA55_9RHOB</name>
<dbReference type="Pfam" id="PF09898">
    <property type="entry name" value="DUF2125"/>
    <property type="match status" value="1"/>
</dbReference>
<dbReference type="Proteomes" id="UP000248916">
    <property type="component" value="Unassembled WGS sequence"/>
</dbReference>
<reference evidence="2 3" key="1">
    <citation type="submission" date="2018-06" db="EMBL/GenBank/DDBJ databases">
        <title>Genomic Encyclopedia of Archaeal and Bacterial Type Strains, Phase II (KMG-II): from individual species to whole genera.</title>
        <authorList>
            <person name="Goeker M."/>
        </authorList>
    </citation>
    <scope>NUCLEOTIDE SEQUENCE [LARGE SCALE GENOMIC DNA]</scope>
    <source>
        <strain evidence="2 3">DSM 22009</strain>
    </source>
</reference>
<evidence type="ECO:0000313" key="2">
    <source>
        <dbReference type="EMBL" id="PZX16523.1"/>
    </source>
</evidence>
<comment type="caution">
    <text evidence="2">The sequence shown here is derived from an EMBL/GenBank/DDBJ whole genome shotgun (WGS) entry which is preliminary data.</text>
</comment>
<accession>A0A2W7NA55</accession>